<sequence length="218" mass="23063">LAEVAKASAAALGGPRPMHDELSTVPGEVDFYKARGFINILAAVGKVEAPAVEAGGASVVGFLPPGVSCMHSHSVLEPESGEQLPLKTDSNQPAEVKVKLRWRVMLYITEVAELQLAAVTPDGAIPIALIIRFCLLGTHYELHAPLDEGGGDGRVAIHALRVFWILADDANSIQRWARATGAVQATLSLCYQASSPCKGDSAESLPAQREQTIAMCDL</sequence>
<gene>
    <name evidence="1" type="ORF">FOZ62_013713</name>
</gene>
<feature type="non-terminal residue" evidence="1">
    <location>
        <position position="1"/>
    </location>
</feature>
<feature type="non-terminal residue" evidence="1">
    <location>
        <position position="218"/>
    </location>
</feature>
<reference evidence="1 2" key="1">
    <citation type="submission" date="2020-04" db="EMBL/GenBank/DDBJ databases">
        <title>Perkinsus olseni comparative genomics.</title>
        <authorList>
            <person name="Bogema D.R."/>
        </authorList>
    </citation>
    <scope>NUCLEOTIDE SEQUENCE [LARGE SCALE GENOMIC DNA]</scope>
    <source>
        <strain evidence="1">ATCC PRA-205</strain>
    </source>
</reference>
<dbReference type="EMBL" id="JABANM010012587">
    <property type="protein sequence ID" value="KAF4735735.1"/>
    <property type="molecule type" value="Genomic_DNA"/>
</dbReference>
<protein>
    <submittedName>
        <fullName evidence="1">Uncharacterized protein</fullName>
    </submittedName>
</protein>
<dbReference type="Proteomes" id="UP000574390">
    <property type="component" value="Unassembled WGS sequence"/>
</dbReference>
<name>A0A7J6SSJ0_PEROL</name>
<organism evidence="1 2">
    <name type="scientific">Perkinsus olseni</name>
    <name type="common">Perkinsus atlanticus</name>
    <dbReference type="NCBI Taxonomy" id="32597"/>
    <lineage>
        <taxon>Eukaryota</taxon>
        <taxon>Sar</taxon>
        <taxon>Alveolata</taxon>
        <taxon>Perkinsozoa</taxon>
        <taxon>Perkinsea</taxon>
        <taxon>Perkinsida</taxon>
        <taxon>Perkinsidae</taxon>
        <taxon>Perkinsus</taxon>
    </lineage>
</organism>
<evidence type="ECO:0000313" key="1">
    <source>
        <dbReference type="EMBL" id="KAF4735735.1"/>
    </source>
</evidence>
<evidence type="ECO:0000313" key="2">
    <source>
        <dbReference type="Proteomes" id="UP000574390"/>
    </source>
</evidence>
<dbReference type="AlphaFoldDB" id="A0A7J6SSJ0"/>
<comment type="caution">
    <text evidence="1">The sequence shown here is derived from an EMBL/GenBank/DDBJ whole genome shotgun (WGS) entry which is preliminary data.</text>
</comment>
<accession>A0A7J6SSJ0</accession>
<proteinExistence type="predicted"/>